<dbReference type="OMA" id="VWIFITH"/>
<dbReference type="GeneID" id="20250479"/>
<proteinExistence type="predicted"/>
<gene>
    <name evidence="1" type="ORF">LOTGIDRAFT_237510</name>
</gene>
<dbReference type="Gene3D" id="2.60.120.200">
    <property type="match status" value="1"/>
</dbReference>
<dbReference type="HOGENOM" id="CLU_1327526_0_0_1"/>
<name>V4AIZ6_LOTGI</name>
<dbReference type="AlphaFoldDB" id="V4AIZ6"/>
<dbReference type="InterPro" id="IPR013320">
    <property type="entry name" value="ConA-like_dom_sf"/>
</dbReference>
<dbReference type="KEGG" id="lgi:LOTGIDRAFT_237510"/>
<evidence type="ECO:0000313" key="2">
    <source>
        <dbReference type="Proteomes" id="UP000030746"/>
    </source>
</evidence>
<dbReference type="EMBL" id="KB199882">
    <property type="protein sequence ID" value="ESP04114.1"/>
    <property type="molecule type" value="Genomic_DNA"/>
</dbReference>
<dbReference type="OrthoDB" id="6150600at2759"/>
<reference evidence="1 2" key="1">
    <citation type="journal article" date="2013" name="Nature">
        <title>Insights into bilaterian evolution from three spiralian genomes.</title>
        <authorList>
            <person name="Simakov O."/>
            <person name="Marletaz F."/>
            <person name="Cho S.J."/>
            <person name="Edsinger-Gonzales E."/>
            <person name="Havlak P."/>
            <person name="Hellsten U."/>
            <person name="Kuo D.H."/>
            <person name="Larsson T."/>
            <person name="Lv J."/>
            <person name="Arendt D."/>
            <person name="Savage R."/>
            <person name="Osoegawa K."/>
            <person name="de Jong P."/>
            <person name="Grimwood J."/>
            <person name="Chapman J.A."/>
            <person name="Shapiro H."/>
            <person name="Aerts A."/>
            <person name="Otillar R.P."/>
            <person name="Terry A.Y."/>
            <person name="Boore J.L."/>
            <person name="Grigoriev I.V."/>
            <person name="Lindberg D.R."/>
            <person name="Seaver E.C."/>
            <person name="Weisblat D.A."/>
            <person name="Putnam N.H."/>
            <person name="Rokhsar D.S."/>
        </authorList>
    </citation>
    <scope>NUCLEOTIDE SEQUENCE [LARGE SCALE GENOMIC DNA]</scope>
</reference>
<sequence length="213" mass="23607">MPCAPGTNYFMDTCSCSTFAKPVSYQPQKPDCRPLLYLPFDSDVRDHSGNYNYVQNDGVTIHNGAAYFNGHTGLRIPRFANMDFGSQLMIKFRYKKETQITRKQAVISNGDCSTSGSLYIIAADKFTSFGIKTISHRAAAVTVPSEDTEWRDTMFYLDGNLLSGSVNGDSSQTLAGPIQRKNCAIQIGRGTGFGNFKGYIDDLKIYLCKPNKK</sequence>
<dbReference type="Proteomes" id="UP000030746">
    <property type="component" value="Unassembled WGS sequence"/>
</dbReference>
<dbReference type="CTD" id="20250479"/>
<dbReference type="RefSeq" id="XP_009045199.1">
    <property type="nucleotide sequence ID" value="XM_009046951.1"/>
</dbReference>
<evidence type="ECO:0008006" key="3">
    <source>
        <dbReference type="Google" id="ProtNLM"/>
    </source>
</evidence>
<accession>V4AIZ6</accession>
<dbReference type="SUPFAM" id="SSF49899">
    <property type="entry name" value="Concanavalin A-like lectins/glucanases"/>
    <property type="match status" value="1"/>
</dbReference>
<keyword evidence="2" id="KW-1185">Reference proteome</keyword>
<protein>
    <recommendedName>
        <fullName evidence="3">Laminin G domain-containing protein</fullName>
    </recommendedName>
</protein>
<evidence type="ECO:0000313" key="1">
    <source>
        <dbReference type="EMBL" id="ESP04114.1"/>
    </source>
</evidence>
<organism evidence="1 2">
    <name type="scientific">Lottia gigantea</name>
    <name type="common">Giant owl limpet</name>
    <dbReference type="NCBI Taxonomy" id="225164"/>
    <lineage>
        <taxon>Eukaryota</taxon>
        <taxon>Metazoa</taxon>
        <taxon>Spiralia</taxon>
        <taxon>Lophotrochozoa</taxon>
        <taxon>Mollusca</taxon>
        <taxon>Gastropoda</taxon>
        <taxon>Patellogastropoda</taxon>
        <taxon>Lottioidea</taxon>
        <taxon>Lottiidae</taxon>
        <taxon>Lottia</taxon>
    </lineage>
</organism>